<gene>
    <name evidence="1" type="ORF">NPX36_12230</name>
</gene>
<name>A0ABY5NRG8_9FLAO</name>
<keyword evidence="2" id="KW-1185">Reference proteome</keyword>
<protein>
    <submittedName>
        <fullName evidence="1">Uncharacterized protein</fullName>
    </submittedName>
</protein>
<organism evidence="1 2">
    <name type="scientific">Paenimyroides aestuarii</name>
    <dbReference type="NCBI Taxonomy" id="2968490"/>
    <lineage>
        <taxon>Bacteria</taxon>
        <taxon>Pseudomonadati</taxon>
        <taxon>Bacteroidota</taxon>
        <taxon>Flavobacteriia</taxon>
        <taxon>Flavobacteriales</taxon>
        <taxon>Flavobacteriaceae</taxon>
        <taxon>Paenimyroides</taxon>
    </lineage>
</organism>
<dbReference type="Proteomes" id="UP001317001">
    <property type="component" value="Chromosome"/>
</dbReference>
<dbReference type="RefSeq" id="WP_257499000.1">
    <property type="nucleotide sequence ID" value="NZ_CP102382.1"/>
</dbReference>
<dbReference type="InterPro" id="IPR012338">
    <property type="entry name" value="Beta-lactam/transpept-like"/>
</dbReference>
<dbReference type="Gene3D" id="3.40.710.10">
    <property type="entry name" value="DD-peptidase/beta-lactamase superfamily"/>
    <property type="match status" value="1"/>
</dbReference>
<evidence type="ECO:0000313" key="2">
    <source>
        <dbReference type="Proteomes" id="UP001317001"/>
    </source>
</evidence>
<accession>A0ABY5NRG8</accession>
<dbReference type="SUPFAM" id="SSF56601">
    <property type="entry name" value="beta-lactamase/transpeptidase-like"/>
    <property type="match status" value="1"/>
</dbReference>
<proteinExistence type="predicted"/>
<sequence>MRSITAVFIFFIFFNAKAQSYLDYYFKANNINGAIVIYDENKDEWLFNTESEPFYNTPAGAHFHLWQALVGLEEKIFKIDVNEKLKWDGVKRSSFEGRMSEWNADTNLIDALKNQNDWYFNVLKDKLSSESYENNIKNASFLKEVKNNEWEYFWNYAAFTNPNSMILFLIDLHDNKLPFHKKSQQFLFNQLLANQQLALHTTTTSYLGKKIDWTVGIYLKQSKPIYFSLRTYTSLESDALADYEKRKNLILAQIFEVLGY</sequence>
<dbReference type="EMBL" id="CP102382">
    <property type="protein sequence ID" value="UUV21077.1"/>
    <property type="molecule type" value="Genomic_DNA"/>
</dbReference>
<evidence type="ECO:0000313" key="1">
    <source>
        <dbReference type="EMBL" id="UUV21077.1"/>
    </source>
</evidence>
<reference evidence="1 2" key="1">
    <citation type="submission" date="2022-08" db="EMBL/GenBank/DDBJ databases">
        <title>Myroides zhujiangensis sp. nov., a novel bacterium isolated from sediment in the Pearl River Estuary.</title>
        <authorList>
            <person name="Cui L."/>
        </authorList>
    </citation>
    <scope>NUCLEOTIDE SEQUENCE [LARGE SCALE GENOMIC DNA]</scope>
    <source>
        <strain evidence="1 2">SCSIO 72103</strain>
    </source>
</reference>